<dbReference type="InterPro" id="IPR036390">
    <property type="entry name" value="WH_DNA-bd_sf"/>
</dbReference>
<reference evidence="2 3" key="1">
    <citation type="submission" date="2024-10" db="EMBL/GenBank/DDBJ databases">
        <title>The Natural Products Discovery Center: Release of the First 8490 Sequenced Strains for Exploring Actinobacteria Biosynthetic Diversity.</title>
        <authorList>
            <person name="Kalkreuter E."/>
            <person name="Kautsar S.A."/>
            <person name="Yang D."/>
            <person name="Bader C.D."/>
            <person name="Teijaro C.N."/>
            <person name="Fluegel L."/>
            <person name="Davis C.M."/>
            <person name="Simpson J.R."/>
            <person name="Lauterbach L."/>
            <person name="Steele A.D."/>
            <person name="Gui C."/>
            <person name="Meng S."/>
            <person name="Li G."/>
            <person name="Viehrig K."/>
            <person name="Ye F."/>
            <person name="Su P."/>
            <person name="Kiefer A.F."/>
            <person name="Nichols A."/>
            <person name="Cepeda A.J."/>
            <person name="Yan W."/>
            <person name="Fan B."/>
            <person name="Jiang Y."/>
            <person name="Adhikari A."/>
            <person name="Zheng C.-J."/>
            <person name="Schuster L."/>
            <person name="Cowan T.M."/>
            <person name="Smanski M.J."/>
            <person name="Chevrette M.G."/>
            <person name="De Carvalho L.P.S."/>
            <person name="Shen B."/>
        </authorList>
    </citation>
    <scope>NUCLEOTIDE SEQUENCE [LARGE SCALE GENOMIC DNA]</scope>
    <source>
        <strain evidence="2 3">NPDC087689</strain>
    </source>
</reference>
<gene>
    <name evidence="2" type="ORF">ACIOUF_17655</name>
</gene>
<name>A0ABW8DLS2_9PSED</name>
<proteinExistence type="predicted"/>
<protein>
    <submittedName>
        <fullName evidence="2">LexA family protein</fullName>
    </submittedName>
</protein>
<evidence type="ECO:0000259" key="1">
    <source>
        <dbReference type="Pfam" id="PF01726"/>
    </source>
</evidence>
<dbReference type="EMBL" id="JBIUVY010000030">
    <property type="protein sequence ID" value="MFJ2288158.1"/>
    <property type="molecule type" value="Genomic_DNA"/>
</dbReference>
<accession>A0ABW8DLS2</accession>
<evidence type="ECO:0000313" key="2">
    <source>
        <dbReference type="EMBL" id="MFJ2288158.1"/>
    </source>
</evidence>
<dbReference type="Proteomes" id="UP001617296">
    <property type="component" value="Unassembled WGS sequence"/>
</dbReference>
<dbReference type="RefSeq" id="WP_401232118.1">
    <property type="nucleotide sequence ID" value="NZ_JBIUVY010000030.1"/>
</dbReference>
<dbReference type="Pfam" id="PF01726">
    <property type="entry name" value="LexA_DNA_bind"/>
    <property type="match status" value="1"/>
</dbReference>
<comment type="caution">
    <text evidence="2">The sequence shown here is derived from an EMBL/GenBank/DDBJ whole genome shotgun (WGS) entry which is preliminary data.</text>
</comment>
<dbReference type="InterPro" id="IPR006199">
    <property type="entry name" value="LexA_DNA-bd_dom"/>
</dbReference>
<dbReference type="InterPro" id="IPR036388">
    <property type="entry name" value="WH-like_DNA-bd_sf"/>
</dbReference>
<organism evidence="2 3">
    <name type="scientific">Pseudomonas iridis</name>
    <dbReference type="NCBI Taxonomy" id="2710587"/>
    <lineage>
        <taxon>Bacteria</taxon>
        <taxon>Pseudomonadati</taxon>
        <taxon>Pseudomonadota</taxon>
        <taxon>Gammaproteobacteria</taxon>
        <taxon>Pseudomonadales</taxon>
        <taxon>Pseudomonadaceae</taxon>
        <taxon>Pseudomonas</taxon>
    </lineage>
</organism>
<feature type="domain" description="LexA repressor DNA-binding" evidence="1">
    <location>
        <begin position="5"/>
        <end position="66"/>
    </location>
</feature>
<evidence type="ECO:0000313" key="3">
    <source>
        <dbReference type="Proteomes" id="UP001617296"/>
    </source>
</evidence>
<dbReference type="SUPFAM" id="SSF46785">
    <property type="entry name" value="Winged helix' DNA-binding domain"/>
    <property type="match status" value="1"/>
</dbReference>
<keyword evidence="3" id="KW-1185">Reference proteome</keyword>
<sequence>MSNSKPITQIEAETLHLIQIFIQKNGYSPTIAELAESAGVFNNAMCERIARLHHKGAITKTPRIARSIRLA</sequence>
<dbReference type="Gene3D" id="1.10.10.10">
    <property type="entry name" value="Winged helix-like DNA-binding domain superfamily/Winged helix DNA-binding domain"/>
    <property type="match status" value="1"/>
</dbReference>